<evidence type="ECO:0000313" key="2">
    <source>
        <dbReference type="EMBL" id="QBF81772.1"/>
    </source>
</evidence>
<protein>
    <recommendedName>
        <fullName evidence="1">Amidohydrolase 3 domain-containing protein</fullName>
    </recommendedName>
</protein>
<dbReference type="Proteomes" id="UP000291106">
    <property type="component" value="Chromosome"/>
</dbReference>
<proteinExistence type="predicted"/>
<sequence>MVNVMQNLILVFIILALTTFNAFGNTSADIVYTNANVRTMNEAKPLAKVLAIKGNKIVMVGTEDDAKSWIGANTQVIDLDGKTLLPGFISTHDHLIASQWTTSGVQLYDATGKQDALAKIKAYAKANPDHKVIKGVGWDKNMLEGLPIAADLDKAVPDRPAIILDNTIHDAWMNTAALKAANITKDTPDAVPGVTYWVRDSEGNPTGAAIEIQWFQSYIDIGAWDPDNMIPESAEYLLNLAASNGTTMVLVPGIVTPNIKDVHGGMEKDFETAMDILQDWAESDTLPLRVQAQPFFKTPKGDPQRFVNFGVRMNKKYNSDLLRSRSLKIHPEGNTVAGTAPFIDPYKNQPEHRGTFNVQPDTTMSIVTKAAKEGLDVFIHTDGDRSSRAAVDAIIEARKIDANNRSALHHAIWVHPDDQKRIIDNKIPVNSTPSFTNTFGGGKLDNERMIGYPVSKLL</sequence>
<dbReference type="PANTHER" id="PTHR22642:SF2">
    <property type="entry name" value="PROTEIN LONG AFTER FAR-RED 3"/>
    <property type="match status" value="1"/>
</dbReference>
<dbReference type="Gene3D" id="2.30.40.10">
    <property type="entry name" value="Urease, subunit C, domain 1"/>
    <property type="match status" value="1"/>
</dbReference>
<dbReference type="PANTHER" id="PTHR22642">
    <property type="entry name" value="IMIDAZOLONEPROPIONASE"/>
    <property type="match status" value="1"/>
</dbReference>
<gene>
    <name evidence="2" type="ORF">EXU30_02965</name>
</gene>
<dbReference type="AlphaFoldDB" id="A0A411PE81"/>
<dbReference type="EMBL" id="CP036200">
    <property type="protein sequence ID" value="QBF81772.1"/>
    <property type="molecule type" value="Genomic_DNA"/>
</dbReference>
<dbReference type="InterPro" id="IPR032466">
    <property type="entry name" value="Metal_Hydrolase"/>
</dbReference>
<dbReference type="KEGG" id="smai:EXU30_02965"/>
<dbReference type="GO" id="GO:0016810">
    <property type="term" value="F:hydrolase activity, acting on carbon-nitrogen (but not peptide) bonds"/>
    <property type="evidence" value="ECO:0007669"/>
    <property type="project" value="InterPro"/>
</dbReference>
<dbReference type="SUPFAM" id="SSF51338">
    <property type="entry name" value="Composite domain of metallo-dependent hydrolases"/>
    <property type="match status" value="1"/>
</dbReference>
<dbReference type="InterPro" id="IPR011059">
    <property type="entry name" value="Metal-dep_hydrolase_composite"/>
</dbReference>
<dbReference type="Pfam" id="PF07969">
    <property type="entry name" value="Amidohydro_3"/>
    <property type="match status" value="1"/>
</dbReference>
<evidence type="ECO:0000259" key="1">
    <source>
        <dbReference type="Pfam" id="PF07969"/>
    </source>
</evidence>
<dbReference type="Gene3D" id="3.20.20.140">
    <property type="entry name" value="Metal-dependent hydrolases"/>
    <property type="match status" value="1"/>
</dbReference>
<keyword evidence="3" id="KW-1185">Reference proteome</keyword>
<organism evidence="2 3">
    <name type="scientific">Shewanella maritima</name>
    <dbReference type="NCBI Taxonomy" id="2520507"/>
    <lineage>
        <taxon>Bacteria</taxon>
        <taxon>Pseudomonadati</taxon>
        <taxon>Pseudomonadota</taxon>
        <taxon>Gammaproteobacteria</taxon>
        <taxon>Alteromonadales</taxon>
        <taxon>Shewanellaceae</taxon>
        <taxon>Shewanella</taxon>
    </lineage>
</organism>
<dbReference type="SUPFAM" id="SSF51556">
    <property type="entry name" value="Metallo-dependent hydrolases"/>
    <property type="match status" value="1"/>
</dbReference>
<name>A0A411PE81_9GAMM</name>
<evidence type="ECO:0000313" key="3">
    <source>
        <dbReference type="Proteomes" id="UP000291106"/>
    </source>
</evidence>
<dbReference type="OrthoDB" id="9031471at2"/>
<reference evidence="2 3" key="1">
    <citation type="submission" date="2019-02" db="EMBL/GenBank/DDBJ databases">
        <title>Shewanella sp. D4-2 isolated from Dokdo Island.</title>
        <authorList>
            <person name="Baek K."/>
        </authorList>
    </citation>
    <scope>NUCLEOTIDE SEQUENCE [LARGE SCALE GENOMIC DNA]</scope>
    <source>
        <strain evidence="2 3">D4-2</strain>
    </source>
</reference>
<dbReference type="InterPro" id="IPR013108">
    <property type="entry name" value="Amidohydro_3"/>
</dbReference>
<feature type="domain" description="Amidohydrolase 3" evidence="1">
    <location>
        <begin position="75"/>
        <end position="424"/>
    </location>
</feature>
<dbReference type="Gene3D" id="3.10.310.70">
    <property type="match status" value="1"/>
</dbReference>
<accession>A0A411PE81</accession>